<dbReference type="EMBL" id="BMAU01021356">
    <property type="protein sequence ID" value="GFY20776.1"/>
    <property type="molecule type" value="Genomic_DNA"/>
</dbReference>
<feature type="domain" description="Tc1-like transposase DDE" evidence="1">
    <location>
        <begin position="15"/>
        <end position="46"/>
    </location>
</feature>
<organism evidence="2 3">
    <name type="scientific">Trichonephila clavipes</name>
    <name type="common">Golden silk orbweaver</name>
    <name type="synonym">Nephila clavipes</name>
    <dbReference type="NCBI Taxonomy" id="2585209"/>
    <lineage>
        <taxon>Eukaryota</taxon>
        <taxon>Metazoa</taxon>
        <taxon>Ecdysozoa</taxon>
        <taxon>Arthropoda</taxon>
        <taxon>Chelicerata</taxon>
        <taxon>Arachnida</taxon>
        <taxon>Araneae</taxon>
        <taxon>Araneomorphae</taxon>
        <taxon>Entelegynae</taxon>
        <taxon>Araneoidea</taxon>
        <taxon>Nephilidae</taxon>
        <taxon>Trichonephila</taxon>
    </lineage>
</organism>
<dbReference type="GO" id="GO:0003676">
    <property type="term" value="F:nucleic acid binding"/>
    <property type="evidence" value="ECO:0007669"/>
    <property type="project" value="InterPro"/>
</dbReference>
<reference evidence="2" key="1">
    <citation type="submission" date="2020-08" db="EMBL/GenBank/DDBJ databases">
        <title>Multicomponent nature underlies the extraordinary mechanical properties of spider dragline silk.</title>
        <authorList>
            <person name="Kono N."/>
            <person name="Nakamura H."/>
            <person name="Mori M."/>
            <person name="Yoshida Y."/>
            <person name="Ohtoshi R."/>
            <person name="Malay A.D."/>
            <person name="Moran D.A.P."/>
            <person name="Tomita M."/>
            <person name="Numata K."/>
            <person name="Arakawa K."/>
        </authorList>
    </citation>
    <scope>NUCLEOTIDE SEQUENCE</scope>
</reference>
<dbReference type="AlphaFoldDB" id="A0A8X6SZ11"/>
<dbReference type="Proteomes" id="UP000887159">
    <property type="component" value="Unassembled WGS sequence"/>
</dbReference>
<dbReference type="Gene3D" id="3.30.420.10">
    <property type="entry name" value="Ribonuclease H-like superfamily/Ribonuclease H"/>
    <property type="match status" value="1"/>
</dbReference>
<name>A0A8X6SZ11_TRICX</name>
<dbReference type="InterPro" id="IPR036397">
    <property type="entry name" value="RNaseH_sf"/>
</dbReference>
<dbReference type="Pfam" id="PF13358">
    <property type="entry name" value="DDE_3"/>
    <property type="match status" value="1"/>
</dbReference>
<evidence type="ECO:0000259" key="1">
    <source>
        <dbReference type="Pfam" id="PF13358"/>
    </source>
</evidence>
<sequence length="88" mass="10016">MTRQLLVTIQYGSGNKINVLNWPGNSPDLNPIENLWHILKNRSPKMSCTTTEEMIKSAIQVCCHDDEVKSMCTALVYHEVNIVVHISY</sequence>
<proteinExistence type="predicted"/>
<dbReference type="InterPro" id="IPR038717">
    <property type="entry name" value="Tc1-like_DDE_dom"/>
</dbReference>
<accession>A0A8X6SZ11</accession>
<evidence type="ECO:0000313" key="2">
    <source>
        <dbReference type="EMBL" id="GFY20776.1"/>
    </source>
</evidence>
<evidence type="ECO:0000313" key="3">
    <source>
        <dbReference type="Proteomes" id="UP000887159"/>
    </source>
</evidence>
<gene>
    <name evidence="2" type="ORF">TNCV_1120101</name>
</gene>
<protein>
    <recommendedName>
        <fullName evidence="1">Tc1-like transposase DDE domain-containing protein</fullName>
    </recommendedName>
</protein>
<keyword evidence="3" id="KW-1185">Reference proteome</keyword>
<comment type="caution">
    <text evidence="2">The sequence shown here is derived from an EMBL/GenBank/DDBJ whole genome shotgun (WGS) entry which is preliminary data.</text>
</comment>